<gene>
    <name evidence="1" type="ORF">XYCOK13_10230</name>
</gene>
<dbReference type="EMBL" id="BOVK01000013">
    <property type="protein sequence ID" value="GIQ68199.1"/>
    <property type="molecule type" value="Genomic_DNA"/>
</dbReference>
<evidence type="ECO:0000313" key="1">
    <source>
        <dbReference type="EMBL" id="GIQ68199.1"/>
    </source>
</evidence>
<dbReference type="RefSeq" id="WP_213410800.1">
    <property type="nucleotide sequence ID" value="NZ_BOVK01000013.1"/>
</dbReference>
<reference evidence="1" key="1">
    <citation type="submission" date="2021-04" db="EMBL/GenBank/DDBJ databases">
        <title>Draft genome sequence of Xylanibacillus composti strain K13.</title>
        <authorList>
            <person name="Uke A."/>
            <person name="Chhe C."/>
            <person name="Baramee S."/>
            <person name="Kosugi A."/>
        </authorList>
    </citation>
    <scope>NUCLEOTIDE SEQUENCE</scope>
    <source>
        <strain evidence="1">K13</strain>
    </source>
</reference>
<accession>A0A8J4H3F2</accession>
<dbReference type="AlphaFoldDB" id="A0A8J4H3F2"/>
<dbReference type="Proteomes" id="UP000677918">
    <property type="component" value="Unassembled WGS sequence"/>
</dbReference>
<proteinExistence type="predicted"/>
<comment type="caution">
    <text evidence="1">The sequence shown here is derived from an EMBL/GenBank/DDBJ whole genome shotgun (WGS) entry which is preliminary data.</text>
</comment>
<protein>
    <submittedName>
        <fullName evidence="1">Uncharacterized protein</fullName>
    </submittedName>
</protein>
<organism evidence="1 2">
    <name type="scientific">Xylanibacillus composti</name>
    <dbReference type="NCBI Taxonomy" id="1572762"/>
    <lineage>
        <taxon>Bacteria</taxon>
        <taxon>Bacillati</taxon>
        <taxon>Bacillota</taxon>
        <taxon>Bacilli</taxon>
        <taxon>Bacillales</taxon>
        <taxon>Paenibacillaceae</taxon>
        <taxon>Xylanibacillus</taxon>
    </lineage>
</organism>
<evidence type="ECO:0000313" key="2">
    <source>
        <dbReference type="Proteomes" id="UP000677918"/>
    </source>
</evidence>
<name>A0A8J4H3F2_9BACL</name>
<sequence>MEPEAVKLARIVKSFTPDLYPFLTENELESLIVLRDGMDKLDTEGALEIIQHSIAEHQKDALLH</sequence>
<keyword evidence="2" id="KW-1185">Reference proteome</keyword>